<feature type="region of interest" description="Disordered" evidence="1">
    <location>
        <begin position="42"/>
        <end position="231"/>
    </location>
</feature>
<organism evidence="2 3">
    <name type="scientific">Pleurodeles waltl</name>
    <name type="common">Iberian ribbed newt</name>
    <dbReference type="NCBI Taxonomy" id="8319"/>
    <lineage>
        <taxon>Eukaryota</taxon>
        <taxon>Metazoa</taxon>
        <taxon>Chordata</taxon>
        <taxon>Craniata</taxon>
        <taxon>Vertebrata</taxon>
        <taxon>Euteleostomi</taxon>
        <taxon>Amphibia</taxon>
        <taxon>Batrachia</taxon>
        <taxon>Caudata</taxon>
        <taxon>Salamandroidea</taxon>
        <taxon>Salamandridae</taxon>
        <taxon>Pleurodelinae</taxon>
        <taxon>Pleurodeles</taxon>
    </lineage>
</organism>
<gene>
    <name evidence="2" type="ORF">NDU88_003866</name>
</gene>
<accession>A0AAV7NKJ8</accession>
<feature type="region of interest" description="Disordered" evidence="1">
    <location>
        <begin position="381"/>
        <end position="414"/>
    </location>
</feature>
<proteinExistence type="predicted"/>
<reference evidence="2" key="1">
    <citation type="journal article" date="2022" name="bioRxiv">
        <title>Sequencing and chromosome-scale assembly of the giantPleurodeles waltlgenome.</title>
        <authorList>
            <person name="Brown T."/>
            <person name="Elewa A."/>
            <person name="Iarovenko S."/>
            <person name="Subramanian E."/>
            <person name="Araus A.J."/>
            <person name="Petzold A."/>
            <person name="Susuki M."/>
            <person name="Suzuki K.-i.T."/>
            <person name="Hayashi T."/>
            <person name="Toyoda A."/>
            <person name="Oliveira C."/>
            <person name="Osipova E."/>
            <person name="Leigh N.D."/>
            <person name="Simon A."/>
            <person name="Yun M.H."/>
        </authorList>
    </citation>
    <scope>NUCLEOTIDE SEQUENCE</scope>
    <source>
        <strain evidence="2">20211129_DDA</strain>
        <tissue evidence="2">Liver</tissue>
    </source>
</reference>
<feature type="compositionally biased region" description="Polar residues" evidence="1">
    <location>
        <begin position="120"/>
        <end position="129"/>
    </location>
</feature>
<feature type="region of interest" description="Disordered" evidence="1">
    <location>
        <begin position="1"/>
        <end position="24"/>
    </location>
</feature>
<evidence type="ECO:0000313" key="2">
    <source>
        <dbReference type="EMBL" id="KAJ1115644.1"/>
    </source>
</evidence>
<keyword evidence="3" id="KW-1185">Reference proteome</keyword>
<dbReference type="EMBL" id="JANPWB010000012">
    <property type="protein sequence ID" value="KAJ1115644.1"/>
    <property type="molecule type" value="Genomic_DNA"/>
</dbReference>
<evidence type="ECO:0000313" key="3">
    <source>
        <dbReference type="Proteomes" id="UP001066276"/>
    </source>
</evidence>
<dbReference type="Proteomes" id="UP001066276">
    <property type="component" value="Chromosome 8"/>
</dbReference>
<protein>
    <submittedName>
        <fullName evidence="2">Uncharacterized protein</fullName>
    </submittedName>
</protein>
<sequence>MAPKATRNPGDKTEGVKTTRVGRDKGELVGVNKCLMSIVGKPAGKNMLGLGKDAKMSDSTTPAGNQGKEPTLPSTSSKKLCIENNEPLIKPIQGTENVTEIEDNNRKTREKELGPPAGNKQPQTQQLDQFEQLEHESGEGTASTSGPATEREDLHKSLGSPKRWGKITGKDPQFVDWGKDNSDKFYSLTEESDLSSGDHSFGGSDYSEKSEAEQTLSSNKPTVGQLCRQRKSVKTRPCSQEVLENSTSTGGRTLKWDYSGIGLADSPCISNQGSVNGKKERDTGAPACNSSAMGTEAGMLQSIYSSIKELQTETRIKIRRARITTKRLQGTAVSAPPAGLRLILGTAQAHRTPPAHSSCQSGHRGRWPRASVLLTAASPLRSKPAGSCPSAVGRRNSSRLAPPGRCAEAAPSARNPPLGPGQCRFFNLRGSTHGARPQVPPGPLPHLWSRAAVLGGVVGPALARPGVSSAEGAQPRPAFYSQACFL</sequence>
<comment type="caution">
    <text evidence="2">The sequence shown here is derived from an EMBL/GenBank/DDBJ whole genome shotgun (WGS) entry which is preliminary data.</text>
</comment>
<feature type="compositionally biased region" description="Basic and acidic residues" evidence="1">
    <location>
        <begin position="9"/>
        <end position="24"/>
    </location>
</feature>
<name>A0AAV7NKJ8_PLEWA</name>
<evidence type="ECO:0000256" key="1">
    <source>
        <dbReference type="SAM" id="MobiDB-lite"/>
    </source>
</evidence>
<feature type="compositionally biased region" description="Polar residues" evidence="1">
    <location>
        <begin position="213"/>
        <end position="222"/>
    </location>
</feature>
<feature type="compositionally biased region" description="Basic and acidic residues" evidence="1">
    <location>
        <begin position="103"/>
        <end position="113"/>
    </location>
</feature>
<dbReference type="AlphaFoldDB" id="A0AAV7NKJ8"/>